<feature type="domain" description="Cytochrome-c3 hydrogenase C-terminal" evidence="13">
    <location>
        <begin position="293"/>
        <end position="373"/>
    </location>
</feature>
<accession>A0A7C1IDD2</accession>
<keyword evidence="6" id="KW-0732">Signal</keyword>
<dbReference type="PIRSF" id="PIRSF000310">
    <property type="entry name" value="NiFe_hyd_ssu"/>
    <property type="match status" value="1"/>
</dbReference>
<organism evidence="14">
    <name type="scientific">Fervidicoccus fontis</name>
    <dbReference type="NCBI Taxonomy" id="683846"/>
    <lineage>
        <taxon>Archaea</taxon>
        <taxon>Thermoproteota</taxon>
        <taxon>Thermoprotei</taxon>
        <taxon>Fervidicoccales</taxon>
        <taxon>Fervidicoccaceae</taxon>
        <taxon>Fervidicoccus</taxon>
    </lineage>
</organism>
<dbReference type="PANTHER" id="PTHR30013:SF5">
    <property type="entry name" value="HYDROGENASE SMALL SUBUNIT"/>
    <property type="match status" value="1"/>
</dbReference>
<evidence type="ECO:0000256" key="9">
    <source>
        <dbReference type="ARBA" id="ARBA00023014"/>
    </source>
</evidence>
<evidence type="ECO:0000256" key="3">
    <source>
        <dbReference type="ARBA" id="ARBA00006605"/>
    </source>
</evidence>
<dbReference type="SUPFAM" id="SSF56770">
    <property type="entry name" value="HydA/Nqo6-like"/>
    <property type="match status" value="1"/>
</dbReference>
<evidence type="ECO:0000313" key="14">
    <source>
        <dbReference type="EMBL" id="HDS10670.1"/>
    </source>
</evidence>
<evidence type="ECO:0000259" key="13">
    <source>
        <dbReference type="Pfam" id="PF14720"/>
    </source>
</evidence>
<dbReference type="EMBL" id="DSDY01000111">
    <property type="protein sequence ID" value="HDS10670.1"/>
    <property type="molecule type" value="Genomic_DNA"/>
</dbReference>
<dbReference type="GO" id="GO:0009061">
    <property type="term" value="P:anaerobic respiration"/>
    <property type="evidence" value="ECO:0007669"/>
    <property type="project" value="TreeGrafter"/>
</dbReference>
<dbReference type="InterPro" id="IPR006137">
    <property type="entry name" value="NADH_UbQ_OxRdtase-like_20kDa"/>
</dbReference>
<dbReference type="GO" id="GO:0009055">
    <property type="term" value="F:electron transfer activity"/>
    <property type="evidence" value="ECO:0007669"/>
    <property type="project" value="TreeGrafter"/>
</dbReference>
<feature type="binding site" evidence="10">
    <location>
        <position position="256"/>
    </location>
    <ligand>
        <name>[4Fe-4S] cluster</name>
        <dbReference type="ChEBI" id="CHEBI:49883"/>
        <label>1</label>
    </ligand>
</feature>
<reference evidence="14" key="1">
    <citation type="journal article" date="2020" name="mSystems">
        <title>Genome- and Community-Level Interaction Insights into Carbon Utilization and Element Cycling Functions of Hydrothermarchaeota in Hydrothermal Sediment.</title>
        <authorList>
            <person name="Zhou Z."/>
            <person name="Liu Y."/>
            <person name="Xu W."/>
            <person name="Pan J."/>
            <person name="Luo Z.H."/>
            <person name="Li M."/>
        </authorList>
    </citation>
    <scope>NUCLEOTIDE SEQUENCE [LARGE SCALE GENOMIC DNA]</scope>
    <source>
        <strain evidence="14">SpSt-123</strain>
    </source>
</reference>
<evidence type="ECO:0000256" key="4">
    <source>
        <dbReference type="ARBA" id="ARBA00022485"/>
    </source>
</evidence>
<proteinExistence type="inferred from homology"/>
<dbReference type="GO" id="GO:0044569">
    <property type="term" value="C:[Ni-Fe] hydrogenase complex"/>
    <property type="evidence" value="ECO:0007669"/>
    <property type="project" value="TreeGrafter"/>
</dbReference>
<dbReference type="GO" id="GO:0051538">
    <property type="term" value="F:3 iron, 4 sulfur cluster binding"/>
    <property type="evidence" value="ECO:0007669"/>
    <property type="project" value="UniProtKB-KW"/>
</dbReference>
<dbReference type="InterPro" id="IPR037148">
    <property type="entry name" value="NiFe-Hase_small_C_sf"/>
</dbReference>
<feature type="binding site" evidence="10">
    <location>
        <position position="360"/>
    </location>
    <ligand>
        <name>[3Fe-4S] cluster</name>
        <dbReference type="ChEBI" id="CHEBI:21137"/>
    </ligand>
</feature>
<protein>
    <submittedName>
        <fullName evidence="14">Hyaluronate lyase</fullName>
    </submittedName>
</protein>
<evidence type="ECO:0000256" key="11">
    <source>
        <dbReference type="SAM" id="MobiDB-lite"/>
    </source>
</evidence>
<gene>
    <name evidence="14" type="ORF">ENO04_03515</name>
</gene>
<dbReference type="GO" id="GO:0051539">
    <property type="term" value="F:4 iron, 4 sulfur cluster binding"/>
    <property type="evidence" value="ECO:0007669"/>
    <property type="project" value="UniProtKB-KW"/>
</dbReference>
<feature type="binding site" evidence="10">
    <location>
        <position position="357"/>
    </location>
    <ligand>
        <name>[3Fe-4S] cluster</name>
        <dbReference type="ChEBI" id="CHEBI:21137"/>
    </ligand>
</feature>
<evidence type="ECO:0000256" key="6">
    <source>
        <dbReference type="ARBA" id="ARBA00022729"/>
    </source>
</evidence>
<feature type="binding site" evidence="10">
    <location>
        <position position="323"/>
    </location>
    <ligand>
        <name>[4Fe-4S] cluster</name>
        <dbReference type="ChEBI" id="CHEBI:49883"/>
        <label>2</label>
    </ligand>
</feature>
<comment type="caution">
    <text evidence="14">The sequence shown here is derived from an EMBL/GenBank/DDBJ whole genome shotgun (WGS) entry which is preliminary data.</text>
</comment>
<evidence type="ECO:0000256" key="10">
    <source>
        <dbReference type="PIRSR" id="PIRSR000310-1"/>
    </source>
</evidence>
<evidence type="ECO:0000256" key="2">
    <source>
        <dbReference type="ARBA" id="ARBA00004196"/>
    </source>
</evidence>
<dbReference type="Gene3D" id="3.40.50.700">
    <property type="entry name" value="NADH:ubiquinone oxidoreductase-like, 20kDa subunit"/>
    <property type="match status" value="2"/>
</dbReference>
<dbReference type="Pfam" id="PF01058">
    <property type="entry name" value="Oxidored_q6"/>
    <property type="match status" value="1"/>
</dbReference>
<evidence type="ECO:0000259" key="12">
    <source>
        <dbReference type="Pfam" id="PF01058"/>
    </source>
</evidence>
<keyword evidence="7" id="KW-0560">Oxidoreductase</keyword>
<name>A0A7C1IDD2_9CREN</name>
<comment type="subcellular location">
    <subcellularLocation>
        <location evidence="2">Cell envelope</location>
    </subcellularLocation>
</comment>
<feature type="binding site" evidence="10">
    <location>
        <position position="329"/>
    </location>
    <ligand>
        <name>[4Fe-4S] cluster</name>
        <dbReference type="ChEBI" id="CHEBI:49883"/>
        <label>2</label>
    </ligand>
</feature>
<dbReference type="GO" id="GO:0016829">
    <property type="term" value="F:lyase activity"/>
    <property type="evidence" value="ECO:0007669"/>
    <property type="project" value="UniProtKB-KW"/>
</dbReference>
<keyword evidence="10" id="KW-0003">3Fe-4S</keyword>
<comment type="cofactor">
    <cofactor evidence="1">
        <name>[4Fe-4S] cluster</name>
        <dbReference type="ChEBI" id="CHEBI:49883"/>
    </cofactor>
</comment>
<keyword evidence="5 10" id="KW-0479">Metal-binding</keyword>
<dbReference type="AlphaFoldDB" id="A0A7C1IDD2"/>
<feature type="binding site" evidence="10">
    <location>
        <position position="166"/>
    </location>
    <ligand>
        <name>[4Fe-4S] cluster</name>
        <dbReference type="ChEBI" id="CHEBI:49883"/>
        <label>1</label>
    </ligand>
</feature>
<feature type="binding site" evidence="10">
    <location>
        <position position="301"/>
    </location>
    <ligand>
        <name>[4Fe-4S] cluster</name>
        <dbReference type="ChEBI" id="CHEBI:49883"/>
        <label>2</label>
    </ligand>
</feature>
<keyword evidence="8 10" id="KW-0408">Iron</keyword>
<dbReference type="Pfam" id="PF14720">
    <property type="entry name" value="NiFe_hyd_SSU_C"/>
    <property type="match status" value="1"/>
</dbReference>
<feature type="binding site" evidence="10">
    <location>
        <position position="298"/>
    </location>
    <ligand>
        <name>[4Fe-4S] cluster</name>
        <dbReference type="ChEBI" id="CHEBI:49883"/>
        <label>2</label>
    </ligand>
</feature>
<feature type="binding site" evidence="10">
    <location>
        <position position="48"/>
    </location>
    <ligand>
        <name>[4Fe-4S] cluster</name>
        <dbReference type="ChEBI" id="CHEBI:49883"/>
        <label>1</label>
    </ligand>
</feature>
<dbReference type="GO" id="GO:0046872">
    <property type="term" value="F:metal ion binding"/>
    <property type="evidence" value="ECO:0007669"/>
    <property type="project" value="UniProtKB-KW"/>
</dbReference>
<evidence type="ECO:0000256" key="8">
    <source>
        <dbReference type="ARBA" id="ARBA00023004"/>
    </source>
</evidence>
<dbReference type="InterPro" id="IPR001821">
    <property type="entry name" value="NiFe_hydrogenase_ssu"/>
</dbReference>
<keyword evidence="4 10" id="KW-0004">4Fe-4S</keyword>
<comment type="similarity">
    <text evidence="3">Belongs to the [NiFe]/[NiFeSe] hydrogenase small subunit family.</text>
</comment>
<dbReference type="InterPro" id="IPR037024">
    <property type="entry name" value="NiFe_Hase_small_N_sf"/>
</dbReference>
<dbReference type="PANTHER" id="PTHR30013">
    <property type="entry name" value="NIFE / NIFESE HYDROGENASE SMALL SUBUNIT FAMILY MEMBER"/>
    <property type="match status" value="1"/>
</dbReference>
<evidence type="ECO:0000256" key="5">
    <source>
        <dbReference type="ARBA" id="ARBA00022723"/>
    </source>
</evidence>
<feature type="domain" description="NADH:ubiquinone oxidoreductase-like 20kDa subunit" evidence="12">
    <location>
        <begin position="48"/>
        <end position="269"/>
    </location>
</feature>
<keyword evidence="9 10" id="KW-0411">Iron-sulfur</keyword>
<dbReference type="GO" id="GO:0009375">
    <property type="term" value="C:ferredoxin hydrogenase complex"/>
    <property type="evidence" value="ECO:0007669"/>
    <property type="project" value="InterPro"/>
</dbReference>
<dbReference type="GO" id="GO:0016020">
    <property type="term" value="C:membrane"/>
    <property type="evidence" value="ECO:0007669"/>
    <property type="project" value="TreeGrafter"/>
</dbReference>
<evidence type="ECO:0000256" key="7">
    <source>
        <dbReference type="ARBA" id="ARBA00023002"/>
    </source>
</evidence>
<feature type="region of interest" description="Disordered" evidence="11">
    <location>
        <begin position="410"/>
        <end position="429"/>
    </location>
</feature>
<evidence type="ECO:0000256" key="1">
    <source>
        <dbReference type="ARBA" id="ARBA00001966"/>
    </source>
</evidence>
<dbReference type="Gene3D" id="4.10.480.10">
    <property type="entry name" value="Cytochrome-c3 hydrogenase, C-terminal domain"/>
    <property type="match status" value="1"/>
</dbReference>
<sequence>MIDRRTLIKAGLTTALLASVNWDKAIRTAAETVASGAINIIWFEAAACDGDTESAIQATDPDLIQVLLGKSHVVPPGTVALRFQHVVMPEWGERALEVLHLAAAGRLDPFVLVLEGAVPPDEKAGAPPGSDMFCFVGEENGKPITCLEWMRRLLPRAVAFVSVGNCASYGGFAGNYVWEKDYFRRMGFDYFDKFPSGYGKSPTGNVGFFDDKRRGHKGLVHLLPEAEPFRRFIDGECVPTAPGQANCRPAVAVPGCPANGNGILKTVANLVLWVKGLMPLPELDEFARPKFIFGPTVHENCPRAAWYAAGDFRKTAGENNAKCLYAVGCKGPVAHCPWNRVGWINGVGGPTRTGGVCIGCTEPGFMDAFEPYYQKLPYVPASYESLKMGIGIGVAGLLAAGAIAGALSAKKEEGEEGKVETKEGEGGKA</sequence>
<dbReference type="GO" id="GO:0008901">
    <property type="term" value="F:ferredoxin hydrogenase activity"/>
    <property type="evidence" value="ECO:0007669"/>
    <property type="project" value="InterPro"/>
</dbReference>
<keyword evidence="14" id="KW-0456">Lyase</keyword>
<dbReference type="InterPro" id="IPR027394">
    <property type="entry name" value="Cytochrome-c3_hydrogenase_C"/>
</dbReference>